<feature type="domain" description="SusD-like N-terminal" evidence="1">
    <location>
        <begin position="21"/>
        <end position="228"/>
    </location>
</feature>
<keyword evidence="3" id="KW-1185">Reference proteome</keyword>
<reference evidence="2 3" key="1">
    <citation type="submission" date="2024-09" db="EMBL/GenBank/DDBJ databases">
        <authorList>
            <person name="Sun Q."/>
            <person name="Mori K."/>
        </authorList>
    </citation>
    <scope>NUCLEOTIDE SEQUENCE [LARGE SCALE GENOMIC DNA]</scope>
    <source>
        <strain evidence="2 3">CCM 7765</strain>
    </source>
</reference>
<sequence length="455" mass="51728">MRNLTYLILVCLCCACVGCKKYLEAKPDEALTLLSDNLEAVQLLLDNTTVMNTQYPAANLLASDDVQISDETWQNLYQRSIVSANAYIWETDLYNASDNNDWSLPYVTVFYANLALESLDAGNNALRPASEKTNMRGQALFFRAFAYYQLLQQFARAYNPQTANTDLGIVLRPTASIGDASQRATVAACYEQLRRDFEEAAALLNVSQIYKTRPNKGAAFAMLAKVYLLMNRFAEASAAVETALQLDGALMDYNEITDINTNPFERFNEEVLFHASLINITGVIYPNVAASLDLYRLYTANDLRKELFFNYKDEADIEFKGSYVGGGLNAQFGGISNNELYLLAAECAIRTGQFEKGMNWLNHLLRRRYVQGTFEPLMIRDPKEALETILIERRKELPFRNIRWADRKRLLFEPGWNVNIMRTVAGRNFTLNMEEDYLFEIPRKVIDLGGIEDNK</sequence>
<accession>A0ABV6HDH6</accession>
<dbReference type="EMBL" id="JBHLWO010000001">
    <property type="protein sequence ID" value="MFC0316932.1"/>
    <property type="molecule type" value="Genomic_DNA"/>
</dbReference>
<dbReference type="InterPro" id="IPR011990">
    <property type="entry name" value="TPR-like_helical_dom_sf"/>
</dbReference>
<comment type="caution">
    <text evidence="2">The sequence shown here is derived from an EMBL/GenBank/DDBJ whole genome shotgun (WGS) entry which is preliminary data.</text>
</comment>
<evidence type="ECO:0000313" key="3">
    <source>
        <dbReference type="Proteomes" id="UP001589774"/>
    </source>
</evidence>
<name>A0ABV6HDH6_9SPHI</name>
<organism evidence="2 3">
    <name type="scientific">Olivibacter oleidegradans</name>
    <dbReference type="NCBI Taxonomy" id="760123"/>
    <lineage>
        <taxon>Bacteria</taxon>
        <taxon>Pseudomonadati</taxon>
        <taxon>Bacteroidota</taxon>
        <taxon>Sphingobacteriia</taxon>
        <taxon>Sphingobacteriales</taxon>
        <taxon>Sphingobacteriaceae</taxon>
        <taxon>Olivibacter</taxon>
    </lineage>
</organism>
<gene>
    <name evidence="2" type="ORF">ACFFI0_01380</name>
</gene>
<evidence type="ECO:0000259" key="1">
    <source>
        <dbReference type="Pfam" id="PF14322"/>
    </source>
</evidence>
<evidence type="ECO:0000313" key="2">
    <source>
        <dbReference type="EMBL" id="MFC0316932.1"/>
    </source>
</evidence>
<dbReference type="Proteomes" id="UP001589774">
    <property type="component" value="Unassembled WGS sequence"/>
</dbReference>
<dbReference type="Gene3D" id="1.25.40.390">
    <property type="match status" value="1"/>
</dbReference>
<dbReference type="SUPFAM" id="SSF48452">
    <property type="entry name" value="TPR-like"/>
    <property type="match status" value="1"/>
</dbReference>
<proteinExistence type="predicted"/>
<dbReference type="InterPro" id="IPR033985">
    <property type="entry name" value="SusD-like_N"/>
</dbReference>
<dbReference type="Pfam" id="PF14322">
    <property type="entry name" value="SusD-like_3"/>
    <property type="match status" value="1"/>
</dbReference>
<dbReference type="RefSeq" id="WP_377476496.1">
    <property type="nucleotide sequence ID" value="NZ_JBHLWO010000001.1"/>
</dbReference>
<protein>
    <submittedName>
        <fullName evidence="2">RagB/SusD family nutrient uptake outer membrane protein</fullName>
    </submittedName>
</protein>